<dbReference type="EMBL" id="JADHSG010000024">
    <property type="protein sequence ID" value="MBL6903846.1"/>
    <property type="molecule type" value="Genomic_DNA"/>
</dbReference>
<evidence type="ECO:0000259" key="1">
    <source>
        <dbReference type="Pfam" id="PF18491"/>
    </source>
</evidence>
<reference evidence="3" key="1">
    <citation type="submission" date="2020-10" db="EMBL/GenBank/DDBJ databases">
        <title>Microbiome of the Black Sea water column analyzed by genome centric metagenomics.</title>
        <authorList>
            <person name="Cabello-Yeves P.J."/>
            <person name="Callieri C."/>
            <person name="Picazo A."/>
            <person name="Mehrshad M."/>
            <person name="Haro-Moreno J.M."/>
            <person name="Roda-Garcia J."/>
            <person name="Dzembekova N."/>
            <person name="Slabakova V."/>
            <person name="Slabakova N."/>
            <person name="Moncheva S."/>
            <person name="Rodriguez-Valera F."/>
        </authorList>
    </citation>
    <scope>NUCLEOTIDE SEQUENCE</scope>
    <source>
        <strain evidence="3">BS30m-G43</strain>
    </source>
</reference>
<accession>A0A937M3A3</accession>
<feature type="domain" description="PvuRts1 I-like SET and RING associated" evidence="1">
    <location>
        <begin position="158"/>
        <end position="289"/>
    </location>
</feature>
<protein>
    <recommendedName>
        <fullName evidence="5">SET and RING associated domain-containing protein</fullName>
    </recommendedName>
</protein>
<dbReference type="Proteomes" id="UP000705230">
    <property type="component" value="Unassembled WGS sequence"/>
</dbReference>
<dbReference type="Pfam" id="PF18491">
    <property type="entry name" value="SRA"/>
    <property type="match status" value="1"/>
</dbReference>
<evidence type="ECO:0000259" key="2">
    <source>
        <dbReference type="Pfam" id="PF21598"/>
    </source>
</evidence>
<evidence type="ECO:0000313" key="3">
    <source>
        <dbReference type="EMBL" id="MBL6903846.1"/>
    </source>
</evidence>
<sequence length="294" mass="35063">MSSISKETYVTRNFQKISGKRWELYVVTRVIHLLNDPDIEYVCQQYINPPKNKEYYLADLAFPSLKLYLEIDEGQHGAEGHKIADVKRDAEILEATDWECKRIAVFTNYGNIKSDKKLKSLNQEIDKFVQYIKNKKQILINNGLEIAWNYEKKYLPETYIKQQKINVKDNVALLNHRDVLRLFGYKKGHYQRAVWNIDTSNEMVWFPKLYSNADWVNQYNEETGLICQFRKDMKPHPMPGKNDPDRIVFAHQKNIFGQTVYKFYGVYRVDLLKTDTVKHYFKRIKTYIDLKNYF</sequence>
<feature type="domain" description="Restriction endonuclease PvuRts1 I-like N-terminal" evidence="2">
    <location>
        <begin position="9"/>
        <end position="133"/>
    </location>
</feature>
<comment type="caution">
    <text evidence="3">The sequence shown here is derived from an EMBL/GenBank/DDBJ whole genome shotgun (WGS) entry which is preliminary data.</text>
</comment>
<dbReference type="InterPro" id="IPR048797">
    <property type="entry name" value="PvuRts1I-like_N"/>
</dbReference>
<evidence type="ECO:0000313" key="4">
    <source>
        <dbReference type="Proteomes" id="UP000705230"/>
    </source>
</evidence>
<name>A0A937M3A3_9GAMM</name>
<gene>
    <name evidence="3" type="ORF">ISR29_06575</name>
</gene>
<dbReference type="InterPro" id="IPR040674">
    <property type="entry name" value="PvuRts1I-like_SRA"/>
</dbReference>
<evidence type="ECO:0008006" key="5">
    <source>
        <dbReference type="Google" id="ProtNLM"/>
    </source>
</evidence>
<dbReference type="Pfam" id="PF21598">
    <property type="entry name" value="PvuRts1I-like_N"/>
    <property type="match status" value="1"/>
</dbReference>
<dbReference type="AlphaFoldDB" id="A0A937M3A3"/>
<proteinExistence type="predicted"/>
<organism evidence="3 4">
    <name type="scientific">SAR86 cluster bacterium</name>
    <dbReference type="NCBI Taxonomy" id="2030880"/>
    <lineage>
        <taxon>Bacteria</taxon>
        <taxon>Pseudomonadati</taxon>
        <taxon>Pseudomonadota</taxon>
        <taxon>Gammaproteobacteria</taxon>
        <taxon>SAR86 cluster</taxon>
    </lineage>
</organism>